<gene>
    <name evidence="3" type="ORF">PLXY2_LOCUS14027</name>
</gene>
<feature type="signal peptide" evidence="2">
    <location>
        <begin position="1"/>
        <end position="18"/>
    </location>
</feature>
<keyword evidence="2" id="KW-0732">Signal</keyword>
<dbReference type="EMBL" id="CAJHNJ030000113">
    <property type="protein sequence ID" value="CAG9135774.1"/>
    <property type="molecule type" value="Genomic_DNA"/>
</dbReference>
<reference evidence="3" key="1">
    <citation type="submission" date="2020-11" db="EMBL/GenBank/DDBJ databases">
        <authorList>
            <person name="Whiteford S."/>
        </authorList>
    </citation>
    <scope>NUCLEOTIDE SEQUENCE</scope>
</reference>
<dbReference type="Proteomes" id="UP000653454">
    <property type="component" value="Unassembled WGS sequence"/>
</dbReference>
<protein>
    <submittedName>
        <fullName evidence="3">(diamondback moth) hypothetical protein</fullName>
    </submittedName>
</protein>
<evidence type="ECO:0000256" key="2">
    <source>
        <dbReference type="SAM" id="SignalP"/>
    </source>
</evidence>
<evidence type="ECO:0000313" key="4">
    <source>
        <dbReference type="Proteomes" id="UP000653454"/>
    </source>
</evidence>
<feature type="compositionally biased region" description="Gly residues" evidence="1">
    <location>
        <begin position="118"/>
        <end position="128"/>
    </location>
</feature>
<organism evidence="3 4">
    <name type="scientific">Plutella xylostella</name>
    <name type="common">Diamondback moth</name>
    <name type="synonym">Plutella maculipennis</name>
    <dbReference type="NCBI Taxonomy" id="51655"/>
    <lineage>
        <taxon>Eukaryota</taxon>
        <taxon>Metazoa</taxon>
        <taxon>Ecdysozoa</taxon>
        <taxon>Arthropoda</taxon>
        <taxon>Hexapoda</taxon>
        <taxon>Insecta</taxon>
        <taxon>Pterygota</taxon>
        <taxon>Neoptera</taxon>
        <taxon>Endopterygota</taxon>
        <taxon>Lepidoptera</taxon>
        <taxon>Glossata</taxon>
        <taxon>Ditrysia</taxon>
        <taxon>Yponomeutoidea</taxon>
        <taxon>Plutellidae</taxon>
        <taxon>Plutella</taxon>
    </lineage>
</organism>
<proteinExistence type="predicted"/>
<sequence length="164" mass="17012">MRWSSLILALALTALSAAAPAPGPAPAPAADPSDDSKPEIIEIIAPANPGAQETLASLDLGAPSSELGDRNKRTIGILRQLFPQLTQILEQKVQQLTSVVLQTFGPVVLRAFLGNRGGEGGNTGGGGAPWSSATTTATRRRPVTSPRRRASGGGARSRYHHPAH</sequence>
<keyword evidence="4" id="KW-1185">Reference proteome</keyword>
<comment type="caution">
    <text evidence="3">The sequence shown here is derived from an EMBL/GenBank/DDBJ whole genome shotgun (WGS) entry which is preliminary data.</text>
</comment>
<feature type="chain" id="PRO_5035843765" evidence="2">
    <location>
        <begin position="19"/>
        <end position="164"/>
    </location>
</feature>
<accession>A0A8S4G7C0</accession>
<name>A0A8S4G7C0_PLUXY</name>
<feature type="compositionally biased region" description="Basic residues" evidence="1">
    <location>
        <begin position="138"/>
        <end position="150"/>
    </location>
</feature>
<evidence type="ECO:0000313" key="3">
    <source>
        <dbReference type="EMBL" id="CAG9135774.1"/>
    </source>
</evidence>
<dbReference type="AlphaFoldDB" id="A0A8S4G7C0"/>
<feature type="region of interest" description="Disordered" evidence="1">
    <location>
        <begin position="118"/>
        <end position="164"/>
    </location>
</feature>
<evidence type="ECO:0000256" key="1">
    <source>
        <dbReference type="SAM" id="MobiDB-lite"/>
    </source>
</evidence>